<sequence length="100" mass="12008">MEIIIYILNLIIKIIGLFIFIFIGVMYGTKERRAYTRNIRILKKHVWFKEIVDKPLFIMVNNNLFRKLIAETNIESLLNDSNKIKSFKEKLLNLKEENTY</sequence>
<name>A0ABT9VS88_9BACI</name>
<gene>
    <name evidence="2" type="ORF">J2S06_002986</name>
</gene>
<protein>
    <recommendedName>
        <fullName evidence="4">Flagellar protein FliO/FliZ</fullName>
    </recommendedName>
</protein>
<organism evidence="2 3">
    <name type="scientific">Aeribacillus alveayuensis</name>
    <dbReference type="NCBI Taxonomy" id="279215"/>
    <lineage>
        <taxon>Bacteria</taxon>
        <taxon>Bacillati</taxon>
        <taxon>Bacillota</taxon>
        <taxon>Bacilli</taxon>
        <taxon>Bacillales</taxon>
        <taxon>Bacillaceae</taxon>
        <taxon>Aeribacillus</taxon>
    </lineage>
</organism>
<reference evidence="2 3" key="1">
    <citation type="submission" date="2023-07" db="EMBL/GenBank/DDBJ databases">
        <title>Genomic Encyclopedia of Type Strains, Phase IV (KMG-IV): sequencing the most valuable type-strain genomes for metagenomic binning, comparative biology and taxonomic classification.</title>
        <authorList>
            <person name="Goeker M."/>
        </authorList>
    </citation>
    <scope>NUCLEOTIDE SEQUENCE [LARGE SCALE GENOMIC DNA]</scope>
    <source>
        <strain evidence="2 3">DSM 19092</strain>
    </source>
</reference>
<dbReference type="RefSeq" id="WP_419152797.1">
    <property type="nucleotide sequence ID" value="NZ_JAUSTR010000027.1"/>
</dbReference>
<comment type="caution">
    <text evidence="2">The sequence shown here is derived from an EMBL/GenBank/DDBJ whole genome shotgun (WGS) entry which is preliminary data.</text>
</comment>
<dbReference type="Proteomes" id="UP001225646">
    <property type="component" value="Unassembled WGS sequence"/>
</dbReference>
<keyword evidence="3" id="KW-1185">Reference proteome</keyword>
<keyword evidence="1" id="KW-0812">Transmembrane</keyword>
<dbReference type="EMBL" id="JAUSTR010000027">
    <property type="protein sequence ID" value="MDQ0163858.1"/>
    <property type="molecule type" value="Genomic_DNA"/>
</dbReference>
<evidence type="ECO:0000313" key="2">
    <source>
        <dbReference type="EMBL" id="MDQ0163858.1"/>
    </source>
</evidence>
<proteinExistence type="predicted"/>
<feature type="transmembrane region" description="Helical" evidence="1">
    <location>
        <begin position="6"/>
        <end position="27"/>
    </location>
</feature>
<evidence type="ECO:0000313" key="3">
    <source>
        <dbReference type="Proteomes" id="UP001225646"/>
    </source>
</evidence>
<keyword evidence="1" id="KW-0472">Membrane</keyword>
<evidence type="ECO:0008006" key="4">
    <source>
        <dbReference type="Google" id="ProtNLM"/>
    </source>
</evidence>
<evidence type="ECO:0000256" key="1">
    <source>
        <dbReference type="SAM" id="Phobius"/>
    </source>
</evidence>
<accession>A0ABT9VS88</accession>
<keyword evidence="1" id="KW-1133">Transmembrane helix</keyword>